<dbReference type="Gene3D" id="3.40.50.280">
    <property type="entry name" value="Cobalamin-binding domain"/>
    <property type="match status" value="1"/>
</dbReference>
<dbReference type="Gene3D" id="1.10.1240.10">
    <property type="entry name" value="Methionine synthase domain"/>
    <property type="match status" value="1"/>
</dbReference>
<dbReference type="InterPro" id="IPR047057">
    <property type="entry name" value="MerR_fam"/>
</dbReference>
<dbReference type="GO" id="GO:0003700">
    <property type="term" value="F:DNA-binding transcription factor activity"/>
    <property type="evidence" value="ECO:0007669"/>
    <property type="project" value="InterPro"/>
</dbReference>
<keyword evidence="7" id="KW-1185">Reference proteome</keyword>
<dbReference type="InterPro" id="IPR036594">
    <property type="entry name" value="Meth_synthase_dom"/>
</dbReference>
<keyword evidence="1" id="KW-0678">Repressor</keyword>
<accession>A0A3E1YET2</accession>
<evidence type="ECO:0000256" key="1">
    <source>
        <dbReference type="ARBA" id="ARBA00022491"/>
    </source>
</evidence>
<comment type="caution">
    <text evidence="6">The sequence shown here is derived from an EMBL/GenBank/DDBJ whole genome shotgun (WGS) entry which is preliminary data.</text>
</comment>
<evidence type="ECO:0000313" key="7">
    <source>
        <dbReference type="Proteomes" id="UP000260644"/>
    </source>
</evidence>
<dbReference type="Pfam" id="PF02607">
    <property type="entry name" value="B12-binding_2"/>
    <property type="match status" value="1"/>
</dbReference>
<keyword evidence="2" id="KW-0805">Transcription regulation</keyword>
<keyword evidence="3" id="KW-0238">DNA-binding</keyword>
<dbReference type="InterPro" id="IPR009061">
    <property type="entry name" value="DNA-bd_dom_put_sf"/>
</dbReference>
<evidence type="ECO:0000256" key="4">
    <source>
        <dbReference type="ARBA" id="ARBA00023163"/>
    </source>
</evidence>
<keyword evidence="4" id="KW-0804">Transcription</keyword>
<evidence type="ECO:0000313" key="6">
    <source>
        <dbReference type="EMBL" id="RFS25004.1"/>
    </source>
</evidence>
<proteinExistence type="predicted"/>
<dbReference type="SUPFAM" id="SSF46955">
    <property type="entry name" value="Putative DNA-binding domain"/>
    <property type="match status" value="1"/>
</dbReference>
<dbReference type="OrthoDB" id="9800334at2"/>
<name>A0A3E1YET2_9BACT</name>
<protein>
    <submittedName>
        <fullName evidence="6">MerR family transcriptional regulator</fullName>
    </submittedName>
</protein>
<dbReference type="PANTHER" id="PTHR30204">
    <property type="entry name" value="REDOX-CYCLING DRUG-SENSING TRANSCRIPTIONAL ACTIVATOR SOXR"/>
    <property type="match status" value="1"/>
</dbReference>
<dbReference type="Proteomes" id="UP000260644">
    <property type="component" value="Unassembled WGS sequence"/>
</dbReference>
<dbReference type="AlphaFoldDB" id="A0A3E1YET2"/>
<gene>
    <name evidence="6" type="ORF">DVR12_07410</name>
</gene>
<feature type="domain" description="HTH merR-type" evidence="5">
    <location>
        <begin position="14"/>
        <end position="83"/>
    </location>
</feature>
<sequence>MIKFELFTIPDLNTFTIKDIEGFTGIKAHTIRIWEQRYNLFKARRKDTNHRIYDGEDLKVLLRIAYLYHNGIKISKIASMSETRQNELTIEISQSSQTLYHIHELIDATVDYDQERFEKVFLQQITESGIEQTITTVVYPFLEKIGILWLTNNVIPAQEHFASNIIKTKLVSAIDALSMNYQCPEHFLLFLPEGEFHEIPLLYVHYLLKKNGKMVTYFGPNIPLEDLGNFINTKKITHLYTHILTQSLPFDLSELTLNLSERYPRLQILISGPQANLLQAPLPANIIRLEQLNQLTNYF</sequence>
<dbReference type="RefSeq" id="WP_116974998.1">
    <property type="nucleotide sequence ID" value="NZ_QPMM01000002.1"/>
</dbReference>
<dbReference type="PANTHER" id="PTHR30204:SF69">
    <property type="entry name" value="MERR-FAMILY TRANSCRIPTIONAL REGULATOR"/>
    <property type="match status" value="1"/>
</dbReference>
<dbReference type="GO" id="GO:0003677">
    <property type="term" value="F:DNA binding"/>
    <property type="evidence" value="ECO:0007669"/>
    <property type="project" value="UniProtKB-KW"/>
</dbReference>
<dbReference type="Gene3D" id="1.10.1660.10">
    <property type="match status" value="1"/>
</dbReference>
<evidence type="ECO:0000256" key="3">
    <source>
        <dbReference type="ARBA" id="ARBA00023125"/>
    </source>
</evidence>
<dbReference type="InterPro" id="IPR003759">
    <property type="entry name" value="Cbl-bd_cap"/>
</dbReference>
<dbReference type="InterPro" id="IPR000551">
    <property type="entry name" value="MerR-type_HTH_dom"/>
</dbReference>
<dbReference type="SMART" id="SM00422">
    <property type="entry name" value="HTH_MERR"/>
    <property type="match status" value="1"/>
</dbReference>
<organism evidence="6 7">
    <name type="scientific">Chitinophaga silvatica</name>
    <dbReference type="NCBI Taxonomy" id="2282649"/>
    <lineage>
        <taxon>Bacteria</taxon>
        <taxon>Pseudomonadati</taxon>
        <taxon>Bacteroidota</taxon>
        <taxon>Chitinophagia</taxon>
        <taxon>Chitinophagales</taxon>
        <taxon>Chitinophagaceae</taxon>
        <taxon>Chitinophaga</taxon>
    </lineage>
</organism>
<dbReference type="PROSITE" id="PS50937">
    <property type="entry name" value="HTH_MERR_2"/>
    <property type="match status" value="1"/>
</dbReference>
<evidence type="ECO:0000259" key="5">
    <source>
        <dbReference type="PROSITE" id="PS50937"/>
    </source>
</evidence>
<evidence type="ECO:0000256" key="2">
    <source>
        <dbReference type="ARBA" id="ARBA00023015"/>
    </source>
</evidence>
<dbReference type="EMBL" id="QPMM01000002">
    <property type="protein sequence ID" value="RFS25004.1"/>
    <property type="molecule type" value="Genomic_DNA"/>
</dbReference>
<reference evidence="6 7" key="1">
    <citation type="submission" date="2018-07" db="EMBL/GenBank/DDBJ databases">
        <title>Chitinophaga K2CV101002-2 sp. nov., isolated from a monsoon evergreen broad-leaved forest soil.</title>
        <authorList>
            <person name="Lv Y."/>
        </authorList>
    </citation>
    <scope>NUCLEOTIDE SEQUENCE [LARGE SCALE GENOMIC DNA]</scope>
    <source>
        <strain evidence="6 7">GDMCC 1.1288</strain>
    </source>
</reference>
<dbReference type="Pfam" id="PF13411">
    <property type="entry name" value="MerR_1"/>
    <property type="match status" value="1"/>
</dbReference>